<comment type="caution">
    <text evidence="3">The sequence shown here is derived from an EMBL/GenBank/DDBJ whole genome shotgun (WGS) entry which is preliminary data.</text>
</comment>
<keyword evidence="2" id="KW-0812">Transmembrane</keyword>
<keyword evidence="2" id="KW-1133">Transmembrane helix</keyword>
<gene>
    <name evidence="3" type="ORF">A2954_03445</name>
</gene>
<dbReference type="AlphaFoldDB" id="A0A1F7IF94"/>
<reference evidence="3 4" key="1">
    <citation type="journal article" date="2016" name="Nat. Commun.">
        <title>Thousands of microbial genomes shed light on interconnected biogeochemical processes in an aquifer system.</title>
        <authorList>
            <person name="Anantharaman K."/>
            <person name="Brown C.T."/>
            <person name="Hug L.A."/>
            <person name="Sharon I."/>
            <person name="Castelle C.J."/>
            <person name="Probst A.J."/>
            <person name="Thomas B.C."/>
            <person name="Singh A."/>
            <person name="Wilkins M.J."/>
            <person name="Karaoz U."/>
            <person name="Brodie E.L."/>
            <person name="Williams K.H."/>
            <person name="Hubbard S.S."/>
            <person name="Banfield J.F."/>
        </authorList>
    </citation>
    <scope>NUCLEOTIDE SEQUENCE [LARGE SCALE GENOMIC DNA]</scope>
</reference>
<name>A0A1F7IF94_9BACT</name>
<dbReference type="InterPro" id="IPR010586">
    <property type="entry name" value="T3SS_stator_protein"/>
</dbReference>
<evidence type="ECO:0000313" key="3">
    <source>
        <dbReference type="EMBL" id="OGK42021.1"/>
    </source>
</evidence>
<keyword evidence="1" id="KW-0175">Coiled coil</keyword>
<accession>A0A1F7IF94</accession>
<dbReference type="Pfam" id="PF06635">
    <property type="entry name" value="T3SS_SCTL"/>
    <property type="match status" value="1"/>
</dbReference>
<evidence type="ECO:0000256" key="2">
    <source>
        <dbReference type="SAM" id="Phobius"/>
    </source>
</evidence>
<protein>
    <submittedName>
        <fullName evidence="3">Uncharacterized protein</fullName>
    </submittedName>
</protein>
<organism evidence="3 4">
    <name type="scientific">Candidatus Roizmanbacteria bacterium RIFCSPLOWO2_01_FULL_37_12</name>
    <dbReference type="NCBI Taxonomy" id="1802056"/>
    <lineage>
        <taxon>Bacteria</taxon>
        <taxon>Candidatus Roizmaniibacteriota</taxon>
    </lineage>
</organism>
<feature type="transmembrane region" description="Helical" evidence="2">
    <location>
        <begin position="6"/>
        <end position="28"/>
    </location>
</feature>
<feature type="coiled-coil region" evidence="1">
    <location>
        <begin position="126"/>
        <end position="161"/>
    </location>
</feature>
<dbReference type="STRING" id="1802056.A2954_03445"/>
<keyword evidence="2" id="KW-0472">Membrane</keyword>
<evidence type="ECO:0000256" key="1">
    <source>
        <dbReference type="SAM" id="Coils"/>
    </source>
</evidence>
<sequence length="221" mass="25705">MLFTQEAWFLLFFVDFFLLGFVAVYAYYTYYKHMVDLKKVKLDSLENAKKIMDDAGSRSKEVIEKVDQKAVEILAHSQLIKSDLDKGLKDSLRQMTEKYIEMIAEHSKKFTLDYENILTSVKNQSLVRSKQALDNIEQEVKKQLEDSKAGLKEEMLKSLNKATVEISQYKVKEIAKIDQEIDQLVVEMAKDLLRINLSPKDHRKLVVQSLEKAKEQGLFFL</sequence>
<proteinExistence type="predicted"/>
<dbReference type="Proteomes" id="UP000177698">
    <property type="component" value="Unassembled WGS sequence"/>
</dbReference>
<evidence type="ECO:0000313" key="4">
    <source>
        <dbReference type="Proteomes" id="UP000177698"/>
    </source>
</evidence>
<dbReference type="EMBL" id="MGAG01000006">
    <property type="protein sequence ID" value="OGK42021.1"/>
    <property type="molecule type" value="Genomic_DNA"/>
</dbReference>